<evidence type="ECO:0008006" key="3">
    <source>
        <dbReference type="Google" id="ProtNLM"/>
    </source>
</evidence>
<gene>
    <name evidence="1" type="ORF">NQ318_001453</name>
</gene>
<sequence>VYKLGLNHTVANNPECQNAPQNKTGLCTLLHKCPQVHPDLKDVRVYEKYFCALEGYAGVCCPKEENTTN</sequence>
<name>A0AAV8YV19_9CUCU</name>
<evidence type="ECO:0000313" key="2">
    <source>
        <dbReference type="Proteomes" id="UP001162162"/>
    </source>
</evidence>
<feature type="non-terminal residue" evidence="1">
    <location>
        <position position="1"/>
    </location>
</feature>
<keyword evidence="2" id="KW-1185">Reference proteome</keyword>
<organism evidence="1 2">
    <name type="scientific">Aromia moschata</name>
    <dbReference type="NCBI Taxonomy" id="1265417"/>
    <lineage>
        <taxon>Eukaryota</taxon>
        <taxon>Metazoa</taxon>
        <taxon>Ecdysozoa</taxon>
        <taxon>Arthropoda</taxon>
        <taxon>Hexapoda</taxon>
        <taxon>Insecta</taxon>
        <taxon>Pterygota</taxon>
        <taxon>Neoptera</taxon>
        <taxon>Endopterygota</taxon>
        <taxon>Coleoptera</taxon>
        <taxon>Polyphaga</taxon>
        <taxon>Cucujiformia</taxon>
        <taxon>Chrysomeloidea</taxon>
        <taxon>Cerambycidae</taxon>
        <taxon>Cerambycinae</taxon>
        <taxon>Callichromatini</taxon>
        <taxon>Aromia</taxon>
    </lineage>
</organism>
<dbReference type="AlphaFoldDB" id="A0AAV8YV19"/>
<evidence type="ECO:0000313" key="1">
    <source>
        <dbReference type="EMBL" id="KAJ8955623.1"/>
    </source>
</evidence>
<accession>A0AAV8YV19</accession>
<dbReference type="EMBL" id="JAPWTK010000037">
    <property type="protein sequence ID" value="KAJ8955623.1"/>
    <property type="molecule type" value="Genomic_DNA"/>
</dbReference>
<dbReference type="Proteomes" id="UP001162162">
    <property type="component" value="Unassembled WGS sequence"/>
</dbReference>
<reference evidence="1" key="1">
    <citation type="journal article" date="2023" name="Insect Mol. Biol.">
        <title>Genome sequencing provides insights into the evolution of gene families encoding plant cell wall-degrading enzymes in longhorned beetles.</title>
        <authorList>
            <person name="Shin N.R."/>
            <person name="Okamura Y."/>
            <person name="Kirsch R."/>
            <person name="Pauchet Y."/>
        </authorList>
    </citation>
    <scope>NUCLEOTIDE SEQUENCE</scope>
    <source>
        <strain evidence="1">AMC_N1</strain>
    </source>
</reference>
<protein>
    <recommendedName>
        <fullName evidence="3">Clip domain-containing protein</fullName>
    </recommendedName>
</protein>
<comment type="caution">
    <text evidence="1">The sequence shown here is derived from an EMBL/GenBank/DDBJ whole genome shotgun (WGS) entry which is preliminary data.</text>
</comment>
<proteinExistence type="predicted"/>